<name>A0ABS9KF62_9BACT</name>
<accession>A0ABS9KF62</accession>
<keyword evidence="2" id="KW-1185">Reference proteome</keyword>
<comment type="caution">
    <text evidence="1">The sequence shown here is derived from an EMBL/GenBank/DDBJ whole genome shotgun (WGS) entry which is preliminary data.</text>
</comment>
<evidence type="ECO:0000313" key="2">
    <source>
        <dbReference type="Proteomes" id="UP001165366"/>
    </source>
</evidence>
<reference evidence="1" key="1">
    <citation type="submission" date="2022-01" db="EMBL/GenBank/DDBJ databases">
        <authorList>
            <person name="Wang Y."/>
        </authorList>
    </citation>
    <scope>NUCLEOTIDE SEQUENCE</scope>
    <source>
        <strain evidence="1">WB101</strain>
    </source>
</reference>
<proteinExistence type="predicted"/>
<dbReference type="Proteomes" id="UP001165366">
    <property type="component" value="Unassembled WGS sequence"/>
</dbReference>
<gene>
    <name evidence="1" type="ORF">L6773_12825</name>
</gene>
<dbReference type="RefSeq" id="WP_237854816.1">
    <property type="nucleotide sequence ID" value="NZ_JAKLWS010000016.1"/>
</dbReference>
<organism evidence="1 2">
    <name type="scientific">Rhodohalobacter sulfatireducens</name>
    <dbReference type="NCBI Taxonomy" id="2911366"/>
    <lineage>
        <taxon>Bacteria</taxon>
        <taxon>Pseudomonadati</taxon>
        <taxon>Balneolota</taxon>
        <taxon>Balneolia</taxon>
        <taxon>Balneolales</taxon>
        <taxon>Balneolaceae</taxon>
        <taxon>Rhodohalobacter</taxon>
    </lineage>
</organism>
<sequence length="71" mass="8178">MPLSFSQLNNVIMEGAAFLSTNRLTFSNISKDGFDWAGDWVNKDESILYPFWRIYCTKEEGEYSSLGRRSS</sequence>
<evidence type="ECO:0000313" key="1">
    <source>
        <dbReference type="EMBL" id="MCG2589455.1"/>
    </source>
</evidence>
<protein>
    <submittedName>
        <fullName evidence="1">Uncharacterized protein</fullName>
    </submittedName>
</protein>
<reference evidence="1" key="2">
    <citation type="submission" date="2024-05" db="EMBL/GenBank/DDBJ databases">
        <title>Rhodohalobacter halophilus gen. nov., sp. nov., a moderately halophilic member of the family Balneolaceae.</title>
        <authorList>
            <person name="Xia J."/>
        </authorList>
    </citation>
    <scope>NUCLEOTIDE SEQUENCE</scope>
    <source>
        <strain evidence="1">WB101</strain>
    </source>
</reference>
<dbReference type="EMBL" id="JAKLWS010000016">
    <property type="protein sequence ID" value="MCG2589455.1"/>
    <property type="molecule type" value="Genomic_DNA"/>
</dbReference>